<keyword evidence="2" id="KW-1185">Reference proteome</keyword>
<gene>
    <name evidence="1" type="ORF">ACFQO0_13075</name>
</gene>
<protein>
    <submittedName>
        <fullName evidence="1">Uncharacterized protein</fullName>
    </submittedName>
</protein>
<dbReference type="EMBL" id="JBHTCC010000003">
    <property type="protein sequence ID" value="MFC7299369.1"/>
    <property type="molecule type" value="Genomic_DNA"/>
</dbReference>
<name>A0ABW2J772_9BURK</name>
<proteinExistence type="predicted"/>
<evidence type="ECO:0000313" key="1">
    <source>
        <dbReference type="EMBL" id="MFC7299369.1"/>
    </source>
</evidence>
<evidence type="ECO:0000313" key="2">
    <source>
        <dbReference type="Proteomes" id="UP001596379"/>
    </source>
</evidence>
<sequence>MNTKRSKRWNGSMDTLAVEYLNGVVAQMLAYGERVQFSLISGQKPNYQVTNAFDKKMAFDGNNHLMHPQEDEFAGSNATSVLTLEQIRAAIAGVGIKKTVGTRTARVSSRSSAGSSPAAAKVGDLIDIQKYEYFKNNIQKLPEGIREYSQDISKLMKSGMSAEAAFGEIVQQYF</sequence>
<organism evidence="1 2">
    <name type="scientific">Herminiimonas aquatilis</name>
    <dbReference type="NCBI Taxonomy" id="345342"/>
    <lineage>
        <taxon>Bacteria</taxon>
        <taxon>Pseudomonadati</taxon>
        <taxon>Pseudomonadota</taxon>
        <taxon>Betaproteobacteria</taxon>
        <taxon>Burkholderiales</taxon>
        <taxon>Oxalobacteraceae</taxon>
        <taxon>Herminiimonas</taxon>
    </lineage>
</organism>
<comment type="caution">
    <text evidence="1">The sequence shown here is derived from an EMBL/GenBank/DDBJ whole genome shotgun (WGS) entry which is preliminary data.</text>
</comment>
<accession>A0ABW2J772</accession>
<dbReference type="Proteomes" id="UP001596379">
    <property type="component" value="Unassembled WGS sequence"/>
</dbReference>
<dbReference type="RefSeq" id="WP_382235323.1">
    <property type="nucleotide sequence ID" value="NZ_JBHTCC010000003.1"/>
</dbReference>
<reference evidence="2" key="1">
    <citation type="journal article" date="2019" name="Int. J. Syst. Evol. Microbiol.">
        <title>The Global Catalogue of Microorganisms (GCM) 10K type strain sequencing project: providing services to taxonomists for standard genome sequencing and annotation.</title>
        <authorList>
            <consortium name="The Broad Institute Genomics Platform"/>
            <consortium name="The Broad Institute Genome Sequencing Center for Infectious Disease"/>
            <person name="Wu L."/>
            <person name="Ma J."/>
        </authorList>
    </citation>
    <scope>NUCLEOTIDE SEQUENCE [LARGE SCALE GENOMIC DNA]</scope>
    <source>
        <strain evidence="2">CCUG 36956</strain>
    </source>
</reference>